<keyword evidence="2" id="KW-1185">Reference proteome</keyword>
<evidence type="ECO:0000313" key="1">
    <source>
        <dbReference type="EMBL" id="RZC67223.1"/>
    </source>
</evidence>
<dbReference type="Proteomes" id="UP000316621">
    <property type="component" value="Chromosome 6"/>
</dbReference>
<evidence type="ECO:0000313" key="2">
    <source>
        <dbReference type="Proteomes" id="UP000316621"/>
    </source>
</evidence>
<sequence>MLIGFAGISKALEKLKKLRKKTSLGVFESKKDFQIQLNLSGGSRGDVGVVMLLKLVSVKVLSWWRSDLRK</sequence>
<gene>
    <name evidence="1" type="ORF">C5167_010913</name>
</gene>
<name>A0A4Y7K1J3_PAPSO</name>
<dbReference type="Gramene" id="RZC67223">
    <property type="protein sequence ID" value="RZC67223"/>
    <property type="gene ID" value="C5167_010913"/>
</dbReference>
<protein>
    <submittedName>
        <fullName evidence="1">Uncharacterized protein</fullName>
    </submittedName>
</protein>
<accession>A0A4Y7K1J3</accession>
<dbReference type="EMBL" id="CM010720">
    <property type="protein sequence ID" value="RZC67223.1"/>
    <property type="molecule type" value="Genomic_DNA"/>
</dbReference>
<organism evidence="1 2">
    <name type="scientific">Papaver somniferum</name>
    <name type="common">Opium poppy</name>
    <dbReference type="NCBI Taxonomy" id="3469"/>
    <lineage>
        <taxon>Eukaryota</taxon>
        <taxon>Viridiplantae</taxon>
        <taxon>Streptophyta</taxon>
        <taxon>Embryophyta</taxon>
        <taxon>Tracheophyta</taxon>
        <taxon>Spermatophyta</taxon>
        <taxon>Magnoliopsida</taxon>
        <taxon>Ranunculales</taxon>
        <taxon>Papaveraceae</taxon>
        <taxon>Papaveroideae</taxon>
        <taxon>Papaver</taxon>
    </lineage>
</organism>
<dbReference type="AlphaFoldDB" id="A0A4Y7K1J3"/>
<proteinExistence type="predicted"/>
<reference evidence="1 2" key="1">
    <citation type="journal article" date="2018" name="Science">
        <title>The opium poppy genome and morphinan production.</title>
        <authorList>
            <person name="Guo L."/>
            <person name="Winzer T."/>
            <person name="Yang X."/>
            <person name="Li Y."/>
            <person name="Ning Z."/>
            <person name="He Z."/>
            <person name="Teodor R."/>
            <person name="Lu Y."/>
            <person name="Bowser T.A."/>
            <person name="Graham I.A."/>
            <person name="Ye K."/>
        </authorList>
    </citation>
    <scope>NUCLEOTIDE SEQUENCE [LARGE SCALE GENOMIC DNA]</scope>
    <source>
        <strain evidence="2">cv. HN1</strain>
        <tissue evidence="1">Leaves</tissue>
    </source>
</reference>